<keyword evidence="1" id="KW-0472">Membrane</keyword>
<dbReference type="EMBL" id="JAHLZN010000010">
    <property type="protein sequence ID" value="MBU6113715.1"/>
    <property type="molecule type" value="Genomic_DNA"/>
</dbReference>
<keyword evidence="1" id="KW-0812">Transmembrane</keyword>
<evidence type="ECO:0000313" key="5">
    <source>
        <dbReference type="Proteomes" id="UP001223261"/>
    </source>
</evidence>
<evidence type="ECO:0000313" key="2">
    <source>
        <dbReference type="EMBL" id="MBU6113715.1"/>
    </source>
</evidence>
<name>A0AAP1RP83_MAMLE</name>
<evidence type="ECO:0000256" key="1">
    <source>
        <dbReference type="SAM" id="Phobius"/>
    </source>
</evidence>
<feature type="transmembrane region" description="Helical" evidence="1">
    <location>
        <begin position="30"/>
        <end position="48"/>
    </location>
</feature>
<organism evidence="3 5">
    <name type="scientific">Mammaliicoccus lentus</name>
    <name type="common">Staphylococcus lentus</name>
    <dbReference type="NCBI Taxonomy" id="42858"/>
    <lineage>
        <taxon>Bacteria</taxon>
        <taxon>Bacillati</taxon>
        <taxon>Bacillota</taxon>
        <taxon>Bacilli</taxon>
        <taxon>Bacillales</taxon>
        <taxon>Staphylococcaceae</taxon>
        <taxon>Mammaliicoccus</taxon>
    </lineage>
</organism>
<accession>A0AAP1RP83</accession>
<feature type="transmembrane region" description="Helical" evidence="1">
    <location>
        <begin position="7"/>
        <end position="24"/>
    </location>
</feature>
<protein>
    <submittedName>
        <fullName evidence="3">Uncharacterized protein</fullName>
    </submittedName>
</protein>
<dbReference type="GeneID" id="99676085"/>
<dbReference type="Proteomes" id="UP001223261">
    <property type="component" value="Chromosome"/>
</dbReference>
<dbReference type="EMBL" id="CP118848">
    <property type="protein sequence ID" value="WHI59185.1"/>
    <property type="molecule type" value="Genomic_DNA"/>
</dbReference>
<reference evidence="2 4" key="1">
    <citation type="submission" date="2021-06" db="EMBL/GenBank/DDBJ databases">
        <title>Staphylococcus lentus K169 genome sequencing.</title>
        <authorList>
            <person name="Sundareshan S."/>
            <person name="Akhila D.S."/>
            <person name="Prachi D."/>
            <person name="Sivakumar R."/>
            <person name="Rajendhran J."/>
            <person name="Isloor S."/>
            <person name="Hegde N.R."/>
        </authorList>
    </citation>
    <scope>NUCLEOTIDE SEQUENCE [LARGE SCALE GENOMIC DNA]</scope>
    <source>
        <strain evidence="2 4">K169</strain>
    </source>
</reference>
<reference evidence="3" key="2">
    <citation type="journal article" date="2023" name="Antibiotics">
        <title>Prevalence and Molecular Characterization of Methicillin-Resistant Staphylococci (MRS) and Mammaliicocci (MRM) in Dromedary Camels from Algeria: First Detection of SCCmec-mecC Hybrid in Methicillin-Resistant Mammaliicoccus lentus.</title>
        <authorList>
            <person name="Belhout C."/>
            <person name="Boyen F."/>
            <person name="Vereecke N."/>
            <person name="Theuns S."/>
            <person name="Taibi N."/>
            <person name="Stegger M."/>
            <person name="de la Fe-Rodriguez P.Y."/>
            <person name="Bouayad L."/>
            <person name="Elgroud R."/>
            <person name="Butaye P."/>
        </authorList>
    </citation>
    <scope>NUCLEOTIDE SEQUENCE</scope>
    <source>
        <strain evidence="3">7048</strain>
    </source>
</reference>
<dbReference type="Proteomes" id="UP000770161">
    <property type="component" value="Unassembled WGS sequence"/>
</dbReference>
<sequence length="58" mass="6236">MSTITKVLAGLAVVAFIIGVVMEISGDSGIKFTIASILFLIAAFINRNSDRNKQSHKK</sequence>
<dbReference type="AlphaFoldDB" id="A0AAP1RP83"/>
<gene>
    <name evidence="2" type="ORF">KQ656_07080</name>
    <name evidence="3" type="ORF">PYH69_10690</name>
</gene>
<keyword evidence="4" id="KW-1185">Reference proteome</keyword>
<dbReference type="RefSeq" id="WP_167543685.1">
    <property type="nucleotide sequence ID" value="NZ_CABIVY010000024.1"/>
</dbReference>
<evidence type="ECO:0000313" key="3">
    <source>
        <dbReference type="EMBL" id="WHI59185.1"/>
    </source>
</evidence>
<proteinExistence type="predicted"/>
<evidence type="ECO:0000313" key="4">
    <source>
        <dbReference type="Proteomes" id="UP000770161"/>
    </source>
</evidence>
<keyword evidence="1" id="KW-1133">Transmembrane helix</keyword>